<sequence>MALSKYDSTRETTNLARIARAIFGPCTDVLHDILRKEITPQDLKKELKKYPDKYRISQHQKQVVNNGDYSKFDISLLYMFLRNLGSIPEHKNKWGTDPDPYDKSVSANIERIRNLRNEWGHSTDLSLSDSDFEKHWKIIFQNVKDLEGYLGATTVYQDALKNLKSCCMDPDSIQPYIKKLLWVEQLVTDLTDLKEEVKQIKKTIEPASLNESTVERIIFEQWEQDNNLFISTKACKKVEQLIKDQNAVIVAGHSGSGKSAIIQHIALKYRSQGWIVKPIYEVRELINYCLLIQIKTLFVLNDPIGKESFDEISHDAWRQNEEKLKALLKKVKVLMSCRKYILSDARIAGIFTNKSYIVDIDNNILKLNDDEKETIFKKHSFVNKFSKEEFAAIVKIDAYFPLLCKLYFSNATYQNDGLKFFKMPAVVLEEEIRNFRKASKEKYCALVLLVLFNNALCVNDFLQEETSKRKYKHALELCGMSENTAPYKIGDILESMEGFFVKKIGDNFHFYHDFVMEITTYVFGSDYPKETIEYADVSFLRRRVKLEDCKDENDKFSIVLSDKYIANLGKRLFMEIFGEHLLDVVLNPCMRNEKVRNIIIEELNRNPEKYKMLLEKKVLQIEKDEQYKETKDLFLSKLSFLNLRNEISPISAMIVFCHTELSLYCFKALKQLKTDIEDISLFSAVCCNGSLDLRDFFSNDHIKLYLKDTYACFHPIHLVSAFHNFEMMRQLIKFGVDVNLRQFGNNSNQDGCIPLIYAATANENNKEETSCETRRNETIKLLLSSGANVNQCKQNGSTPLHGACFYGLDSAVQLLLSNGANINLCKKDGAGPLYLACQNGHDSTVQLLLSNGADINLCNKNGYGPLSVACHNGHDSTVQLLLSNGANINLCNKNGYGPLYIACQNGHDSSVQLLLSNGANINSCMEGGAGPLYIACENGHNSTVQLLLSNGADINLCKIDGVGPLFIACENGHNSTVQLLLSNGADINSCMEGGAGPLYIACENGHDSTVQLLLSNGADINLCKKNGAGPLFIACQNGHDKIVQLLLSNGADINLCEKEGASPLYIACYKGHESVVQQLLSNGADFNKCFRNGASPLHISIQRGHNTIVQFLLNAGAD</sequence>
<reference evidence="5" key="1">
    <citation type="journal article" date="2012" name="Nature">
        <title>The oyster genome reveals stress adaptation and complexity of shell formation.</title>
        <authorList>
            <person name="Zhang G."/>
            <person name="Fang X."/>
            <person name="Guo X."/>
            <person name="Li L."/>
            <person name="Luo R."/>
            <person name="Xu F."/>
            <person name="Yang P."/>
            <person name="Zhang L."/>
            <person name="Wang X."/>
            <person name="Qi H."/>
            <person name="Xiong Z."/>
            <person name="Que H."/>
            <person name="Xie Y."/>
            <person name="Holland P.W."/>
            <person name="Paps J."/>
            <person name="Zhu Y."/>
            <person name="Wu F."/>
            <person name="Chen Y."/>
            <person name="Wang J."/>
            <person name="Peng C."/>
            <person name="Meng J."/>
            <person name="Yang L."/>
            <person name="Liu J."/>
            <person name="Wen B."/>
            <person name="Zhang N."/>
            <person name="Huang Z."/>
            <person name="Zhu Q."/>
            <person name="Feng Y."/>
            <person name="Mount A."/>
            <person name="Hedgecock D."/>
            <person name="Xu Z."/>
            <person name="Liu Y."/>
            <person name="Domazet-Loso T."/>
            <person name="Du Y."/>
            <person name="Sun X."/>
            <person name="Zhang S."/>
            <person name="Liu B."/>
            <person name="Cheng P."/>
            <person name="Jiang X."/>
            <person name="Li J."/>
            <person name="Fan D."/>
            <person name="Wang W."/>
            <person name="Fu W."/>
            <person name="Wang T."/>
            <person name="Wang B."/>
            <person name="Zhang J."/>
            <person name="Peng Z."/>
            <person name="Li Y."/>
            <person name="Li N."/>
            <person name="Wang J."/>
            <person name="Chen M."/>
            <person name="He Y."/>
            <person name="Tan F."/>
            <person name="Song X."/>
            <person name="Zheng Q."/>
            <person name="Huang R."/>
            <person name="Yang H."/>
            <person name="Du X."/>
            <person name="Chen L."/>
            <person name="Yang M."/>
            <person name="Gaffney P.M."/>
            <person name="Wang S."/>
            <person name="Luo L."/>
            <person name="She Z."/>
            <person name="Ming Y."/>
            <person name="Huang W."/>
            <person name="Zhang S."/>
            <person name="Huang B."/>
            <person name="Zhang Y."/>
            <person name="Qu T."/>
            <person name="Ni P."/>
            <person name="Miao G."/>
            <person name="Wang J."/>
            <person name="Wang Q."/>
            <person name="Steinberg C.E."/>
            <person name="Wang H."/>
            <person name="Li N."/>
            <person name="Qian L."/>
            <person name="Zhang G."/>
            <person name="Li Y."/>
            <person name="Yang H."/>
            <person name="Liu X."/>
            <person name="Wang J."/>
            <person name="Yin Y."/>
            <person name="Wang J."/>
        </authorList>
    </citation>
    <scope>NUCLEOTIDE SEQUENCE [LARGE SCALE GENOMIC DNA]</scope>
    <source>
        <strain evidence="5">05x7-T-G4-1.051#20</strain>
    </source>
</reference>
<dbReference type="SMART" id="SM00248">
    <property type="entry name" value="ANK"/>
    <property type="match status" value="12"/>
</dbReference>
<dbReference type="EMBL" id="JH816401">
    <property type="protein sequence ID" value="EKC24966.1"/>
    <property type="molecule type" value="Genomic_DNA"/>
</dbReference>
<feature type="domain" description="Novel STAND NTPase 3" evidence="4">
    <location>
        <begin position="229"/>
        <end position="379"/>
    </location>
</feature>
<evidence type="ECO:0000256" key="2">
    <source>
        <dbReference type="ARBA" id="ARBA00023043"/>
    </source>
</evidence>
<dbReference type="InParanoid" id="K1QTQ8"/>
<proteinExistence type="predicted"/>
<dbReference type="HOGENOM" id="CLU_004750_0_0_1"/>
<dbReference type="PANTHER" id="PTHR24171:SF10">
    <property type="entry name" value="ANKYRIN REPEAT DOMAIN-CONTAINING PROTEIN 29-LIKE"/>
    <property type="match status" value="1"/>
</dbReference>
<dbReference type="Pfam" id="PF00023">
    <property type="entry name" value="Ank"/>
    <property type="match status" value="2"/>
</dbReference>
<dbReference type="Pfam" id="PF20720">
    <property type="entry name" value="nSTAND3"/>
    <property type="match status" value="1"/>
</dbReference>
<dbReference type="Gene3D" id="1.25.40.20">
    <property type="entry name" value="Ankyrin repeat-containing domain"/>
    <property type="match status" value="4"/>
</dbReference>
<dbReference type="SUPFAM" id="SSF52540">
    <property type="entry name" value="P-loop containing nucleoside triphosphate hydrolases"/>
    <property type="match status" value="1"/>
</dbReference>
<dbReference type="PANTHER" id="PTHR24171">
    <property type="entry name" value="ANKYRIN REPEAT DOMAIN-CONTAINING PROTEIN 39-RELATED"/>
    <property type="match status" value="1"/>
</dbReference>
<organism evidence="5">
    <name type="scientific">Magallana gigas</name>
    <name type="common">Pacific oyster</name>
    <name type="synonym">Crassostrea gigas</name>
    <dbReference type="NCBI Taxonomy" id="29159"/>
    <lineage>
        <taxon>Eukaryota</taxon>
        <taxon>Metazoa</taxon>
        <taxon>Spiralia</taxon>
        <taxon>Lophotrochozoa</taxon>
        <taxon>Mollusca</taxon>
        <taxon>Bivalvia</taxon>
        <taxon>Autobranchia</taxon>
        <taxon>Pteriomorphia</taxon>
        <taxon>Ostreida</taxon>
        <taxon>Ostreoidea</taxon>
        <taxon>Ostreidae</taxon>
        <taxon>Magallana</taxon>
    </lineage>
</organism>
<dbReference type="SUPFAM" id="SSF48403">
    <property type="entry name" value="Ankyrin repeat"/>
    <property type="match status" value="1"/>
</dbReference>
<evidence type="ECO:0000313" key="5">
    <source>
        <dbReference type="EMBL" id="EKC24966.1"/>
    </source>
</evidence>
<accession>K1QTQ8</accession>
<feature type="domain" description="DZIP3-like HEPN" evidence="3">
    <location>
        <begin position="68"/>
        <end position="174"/>
    </location>
</feature>
<dbReference type="InterPro" id="IPR049050">
    <property type="entry name" value="nSTAND3"/>
</dbReference>
<evidence type="ECO:0000259" key="4">
    <source>
        <dbReference type="Pfam" id="PF20720"/>
    </source>
</evidence>
<dbReference type="InterPro" id="IPR002110">
    <property type="entry name" value="Ankyrin_rpt"/>
</dbReference>
<name>K1QTQ8_MAGGI</name>
<dbReference type="Pfam" id="PF12796">
    <property type="entry name" value="Ank_2"/>
    <property type="match status" value="3"/>
</dbReference>
<dbReference type="AlphaFoldDB" id="K1QTQ8"/>
<dbReference type="InterPro" id="IPR027417">
    <property type="entry name" value="P-loop_NTPase"/>
</dbReference>
<dbReference type="Gene3D" id="3.40.50.300">
    <property type="entry name" value="P-loop containing nucleotide triphosphate hydrolases"/>
    <property type="match status" value="1"/>
</dbReference>
<dbReference type="InterPro" id="IPR036770">
    <property type="entry name" value="Ankyrin_rpt-contain_sf"/>
</dbReference>
<evidence type="ECO:0000256" key="1">
    <source>
        <dbReference type="ARBA" id="ARBA00022737"/>
    </source>
</evidence>
<dbReference type="Pfam" id="PF18738">
    <property type="entry name" value="HEPN_DZIP3"/>
    <property type="match status" value="1"/>
</dbReference>
<dbReference type="InterPro" id="IPR041249">
    <property type="entry name" value="HEPN_DZIP3"/>
</dbReference>
<dbReference type="PROSITE" id="PS50088">
    <property type="entry name" value="ANK_REPEAT"/>
    <property type="match status" value="10"/>
</dbReference>
<keyword evidence="2" id="KW-0040">ANK repeat</keyword>
<evidence type="ECO:0000259" key="3">
    <source>
        <dbReference type="Pfam" id="PF18738"/>
    </source>
</evidence>
<keyword evidence="1" id="KW-0677">Repeat</keyword>
<gene>
    <name evidence="5" type="ORF">CGI_10024023</name>
</gene>
<dbReference type="PROSITE" id="PS50297">
    <property type="entry name" value="ANK_REP_REGION"/>
    <property type="match status" value="10"/>
</dbReference>
<protein>
    <submittedName>
        <fullName evidence="5">Ankyrin-1</fullName>
    </submittedName>
</protein>